<evidence type="ECO:0000256" key="1">
    <source>
        <dbReference type="ARBA" id="ARBA00005010"/>
    </source>
</evidence>
<evidence type="ECO:0000256" key="12">
    <source>
        <dbReference type="PIRSR" id="PIRSR036426-1"/>
    </source>
</evidence>
<feature type="active site" description="Proton donor" evidence="12">
    <location>
        <position position="216"/>
    </location>
</feature>
<evidence type="ECO:0000313" key="14">
    <source>
        <dbReference type="EMBL" id="GIG31660.1"/>
    </source>
</evidence>
<dbReference type="InterPro" id="IPR000878">
    <property type="entry name" value="4pyrrol_Mease"/>
</dbReference>
<dbReference type="EC" id="2.1.1.107" evidence="15"/>
<dbReference type="InterPro" id="IPR014776">
    <property type="entry name" value="4pyrrole_Mease_sub2"/>
</dbReference>
<evidence type="ECO:0000256" key="2">
    <source>
        <dbReference type="ARBA" id="ARBA00022573"/>
    </source>
</evidence>
<keyword evidence="3 15" id="KW-0489">Methyltransferase</keyword>
<dbReference type="InterPro" id="IPR012409">
    <property type="entry name" value="Sirohaem_synth"/>
</dbReference>
<evidence type="ECO:0000313" key="15">
    <source>
        <dbReference type="EMBL" id="NYD84593.1"/>
    </source>
</evidence>
<dbReference type="NCBIfam" id="TIGR01470">
    <property type="entry name" value="cysG_Nterm"/>
    <property type="match status" value="1"/>
</dbReference>
<feature type="active site" description="Proton acceptor" evidence="12">
    <location>
        <position position="194"/>
    </location>
</feature>
<dbReference type="Gene3D" id="3.40.50.720">
    <property type="entry name" value="NAD(P)-binding Rossmann-like Domain"/>
    <property type="match status" value="1"/>
</dbReference>
<dbReference type="EC" id="4.99.1.4" evidence="15"/>
<keyword evidence="10" id="KW-0511">Multifunctional enzyme</keyword>
<evidence type="ECO:0000256" key="3">
    <source>
        <dbReference type="ARBA" id="ARBA00022603"/>
    </source>
</evidence>
<comment type="pathway">
    <text evidence="1">Porphyrin-containing compound metabolism; siroheme biosynthesis; sirohydrochlorin from precorrin-2: step 1/1.</text>
</comment>
<dbReference type="InterPro" id="IPR036291">
    <property type="entry name" value="NAD(P)-bd_dom_sf"/>
</dbReference>
<keyword evidence="6 15" id="KW-0560">Oxidoreductase</keyword>
<dbReference type="GO" id="GO:0051266">
    <property type="term" value="F:sirohydrochlorin ferrochelatase activity"/>
    <property type="evidence" value="ECO:0007669"/>
    <property type="project" value="UniProtKB-EC"/>
</dbReference>
<dbReference type="SUPFAM" id="SSF51735">
    <property type="entry name" value="NAD(P)-binding Rossmann-fold domains"/>
    <property type="match status" value="1"/>
</dbReference>
<evidence type="ECO:0000259" key="13">
    <source>
        <dbReference type="Pfam" id="PF00590"/>
    </source>
</evidence>
<comment type="catalytic activity">
    <reaction evidence="11">
        <text>precorrin-2 + NAD(+) = sirohydrochlorin + NADH + 2 H(+)</text>
        <dbReference type="Rhea" id="RHEA:15613"/>
        <dbReference type="ChEBI" id="CHEBI:15378"/>
        <dbReference type="ChEBI" id="CHEBI:57540"/>
        <dbReference type="ChEBI" id="CHEBI:57945"/>
        <dbReference type="ChEBI" id="CHEBI:58351"/>
        <dbReference type="ChEBI" id="CHEBI:58827"/>
        <dbReference type="EC" id="1.3.1.76"/>
    </reaction>
</comment>
<proteinExistence type="predicted"/>
<keyword evidence="2" id="KW-0169">Cobalamin biosynthesis</keyword>
<dbReference type="InterPro" id="IPR050161">
    <property type="entry name" value="Siro_Cobalamin_biosynth"/>
</dbReference>
<keyword evidence="7" id="KW-0520">NAD</keyword>
<protein>
    <submittedName>
        <fullName evidence="15">Uroporphyrin-III C-methyltransferase/precorrin-2 dehydrogenase/sirohydrochlorin ferrochelatase</fullName>
        <ecNumber evidence="15">1.3.1.76</ecNumber>
        <ecNumber evidence="15">2.1.1.107</ecNumber>
        <ecNumber evidence="15">4.99.1.4</ecNumber>
    </submittedName>
    <submittedName>
        <fullName evidence="14">Uroporphyrinogen-III C-methyltransferase</fullName>
    </submittedName>
</protein>
<dbReference type="GO" id="GO:0032259">
    <property type="term" value="P:methylation"/>
    <property type="evidence" value="ECO:0007669"/>
    <property type="project" value="UniProtKB-KW"/>
</dbReference>
<dbReference type="InterPro" id="IPR006366">
    <property type="entry name" value="CobA/CysG_C"/>
</dbReference>
<keyword evidence="8 15" id="KW-0456">Lyase</keyword>
<accession>A0A7Y9FC40</accession>
<dbReference type="Gene3D" id="3.30.950.10">
    <property type="entry name" value="Methyltransferase, Cobalt-precorrin-4 Transmethylase, Domain 2"/>
    <property type="match status" value="1"/>
</dbReference>
<dbReference type="GO" id="GO:0009236">
    <property type="term" value="P:cobalamin biosynthetic process"/>
    <property type="evidence" value="ECO:0007669"/>
    <property type="project" value="UniProtKB-KW"/>
</dbReference>
<evidence type="ECO:0000256" key="11">
    <source>
        <dbReference type="ARBA" id="ARBA00047561"/>
    </source>
</evidence>
<dbReference type="InterPro" id="IPR014777">
    <property type="entry name" value="4pyrrole_Mease_sub1"/>
</dbReference>
<keyword evidence="17" id="KW-1185">Reference proteome</keyword>
<dbReference type="SUPFAM" id="SSF53790">
    <property type="entry name" value="Tetrapyrrole methylase"/>
    <property type="match status" value="1"/>
</dbReference>
<dbReference type="FunFam" id="3.40.1010.10:FF:000001">
    <property type="entry name" value="Siroheme synthase"/>
    <property type="match status" value="1"/>
</dbReference>
<sequence>MTARHALLLDLTGRRVVVVGGGPVAARRVARLLEDGADVHVVAPALCEDLADLAAAGALTWVPRDHQPGDLAGAWLVHTATGDRRTDDAVAAEAEATRTWCVRADDAQASTAWTPAVARAGDVTVAVGAGGDPRRAAALRSALQVQLDSGALPLRRRRPHAGHVTLVGGGPGDPGLITTRGRRALAEADVVVVDRLAPRALLDELEPDVEVVEAGKAPHAHTLTQTEINALLVERARAGQHVVRLKGGDPFVLGRGGEELAACRDAGVPVTVVPGVTSAIAVPGAAGVPVTHRDVARQVTVVSAHDAETDWETLARLRGTLVLLMGVARLGEHMARLAGHGLDPTTPVAVVEDGTLPTQRTTLGTVADIAARAHEVGVRNPAVVVVGHVAALAEVLGTAGTVTAPGATARHELDPSLTPSWP</sequence>
<dbReference type="Pfam" id="PF00590">
    <property type="entry name" value="TP_methylase"/>
    <property type="match status" value="1"/>
</dbReference>
<dbReference type="GO" id="GO:0019354">
    <property type="term" value="P:siroheme biosynthetic process"/>
    <property type="evidence" value="ECO:0007669"/>
    <property type="project" value="UniProtKB-UniPathway"/>
</dbReference>
<name>A0A7Y9FC40_9CELL</name>
<reference evidence="15 16" key="1">
    <citation type="submission" date="2020-07" db="EMBL/GenBank/DDBJ databases">
        <title>Sequencing the genomes of 1000 actinobacteria strains.</title>
        <authorList>
            <person name="Klenk H.-P."/>
        </authorList>
    </citation>
    <scope>NUCLEOTIDE SEQUENCE [LARGE SCALE GENOMIC DNA]</scope>
    <source>
        <strain evidence="15 16">DSM 24482</strain>
    </source>
</reference>
<evidence type="ECO:0000256" key="9">
    <source>
        <dbReference type="ARBA" id="ARBA00023244"/>
    </source>
</evidence>
<dbReference type="NCBIfam" id="NF004790">
    <property type="entry name" value="PRK06136.1"/>
    <property type="match status" value="1"/>
</dbReference>
<dbReference type="Proteomes" id="UP000577956">
    <property type="component" value="Unassembled WGS sequence"/>
</dbReference>
<keyword evidence="5" id="KW-0949">S-adenosyl-L-methionine</keyword>
<organism evidence="15 16">
    <name type="scientific">Cellulomonas oligotrophica</name>
    <dbReference type="NCBI Taxonomy" id="931536"/>
    <lineage>
        <taxon>Bacteria</taxon>
        <taxon>Bacillati</taxon>
        <taxon>Actinomycetota</taxon>
        <taxon>Actinomycetes</taxon>
        <taxon>Micrococcales</taxon>
        <taxon>Cellulomonadaceae</taxon>
        <taxon>Cellulomonas</taxon>
    </lineage>
</organism>
<dbReference type="PIRSF" id="PIRSF036426">
    <property type="entry name" value="Sirohaem_synth"/>
    <property type="match status" value="1"/>
</dbReference>
<evidence type="ECO:0000256" key="5">
    <source>
        <dbReference type="ARBA" id="ARBA00022691"/>
    </source>
</evidence>
<dbReference type="PANTHER" id="PTHR45790">
    <property type="entry name" value="SIROHEME SYNTHASE-RELATED"/>
    <property type="match status" value="1"/>
</dbReference>
<evidence type="ECO:0000256" key="4">
    <source>
        <dbReference type="ARBA" id="ARBA00022679"/>
    </source>
</evidence>
<dbReference type="AlphaFoldDB" id="A0A7Y9FC40"/>
<keyword evidence="9" id="KW-0627">Porphyrin biosynthesis</keyword>
<dbReference type="GO" id="GO:0051287">
    <property type="term" value="F:NAD binding"/>
    <property type="evidence" value="ECO:0007669"/>
    <property type="project" value="InterPro"/>
</dbReference>
<dbReference type="UniPathway" id="UPA00262">
    <property type="reaction ID" value="UER00222"/>
</dbReference>
<dbReference type="InterPro" id="IPR035996">
    <property type="entry name" value="4pyrrol_Methylase_sf"/>
</dbReference>
<dbReference type="Proteomes" id="UP000618382">
    <property type="component" value="Unassembled WGS sequence"/>
</dbReference>
<evidence type="ECO:0000256" key="8">
    <source>
        <dbReference type="ARBA" id="ARBA00023239"/>
    </source>
</evidence>
<dbReference type="PANTHER" id="PTHR45790:SF3">
    <property type="entry name" value="S-ADENOSYL-L-METHIONINE-DEPENDENT UROPORPHYRINOGEN III METHYLTRANSFERASE, CHLOROPLASTIC"/>
    <property type="match status" value="1"/>
</dbReference>
<feature type="domain" description="Tetrapyrrole methylase" evidence="13">
    <location>
        <begin position="164"/>
        <end position="369"/>
    </location>
</feature>
<dbReference type="EC" id="1.3.1.76" evidence="15"/>
<dbReference type="NCBIfam" id="TIGR01469">
    <property type="entry name" value="cobA_cysG_Cterm"/>
    <property type="match status" value="1"/>
</dbReference>
<dbReference type="CDD" id="cd11642">
    <property type="entry name" value="SUMT"/>
    <property type="match status" value="1"/>
</dbReference>
<keyword evidence="4 15" id="KW-0808">Transferase</keyword>
<evidence type="ECO:0000256" key="6">
    <source>
        <dbReference type="ARBA" id="ARBA00023002"/>
    </source>
</evidence>
<evidence type="ECO:0000313" key="16">
    <source>
        <dbReference type="Proteomes" id="UP000577956"/>
    </source>
</evidence>
<dbReference type="GO" id="GO:0004851">
    <property type="term" value="F:uroporphyrin-III C-methyltransferase activity"/>
    <property type="evidence" value="ECO:0007669"/>
    <property type="project" value="UniProtKB-EC"/>
</dbReference>
<evidence type="ECO:0000256" key="10">
    <source>
        <dbReference type="ARBA" id="ARBA00023268"/>
    </source>
</evidence>
<comment type="caution">
    <text evidence="15">The sequence shown here is derived from an EMBL/GenBank/DDBJ whole genome shotgun (WGS) entry which is preliminary data.</text>
</comment>
<evidence type="ECO:0000313" key="17">
    <source>
        <dbReference type="Proteomes" id="UP000618382"/>
    </source>
</evidence>
<dbReference type="EMBL" id="BONN01000002">
    <property type="protein sequence ID" value="GIG31660.1"/>
    <property type="molecule type" value="Genomic_DNA"/>
</dbReference>
<evidence type="ECO:0000256" key="7">
    <source>
        <dbReference type="ARBA" id="ARBA00023027"/>
    </source>
</evidence>
<reference evidence="14 17" key="2">
    <citation type="submission" date="2021-01" db="EMBL/GenBank/DDBJ databases">
        <title>Whole genome shotgun sequence of Cellulomonas oligotrophica NBRC 109435.</title>
        <authorList>
            <person name="Komaki H."/>
            <person name="Tamura T."/>
        </authorList>
    </citation>
    <scope>NUCLEOTIDE SEQUENCE [LARGE SCALE GENOMIC DNA]</scope>
    <source>
        <strain evidence="14 17">NBRC 109435</strain>
    </source>
</reference>
<gene>
    <name evidence="15" type="ORF">BKA21_000142</name>
    <name evidence="14" type="ORF">Col01nite_08190</name>
</gene>
<dbReference type="GO" id="GO:0043115">
    <property type="term" value="F:precorrin-2 dehydrogenase activity"/>
    <property type="evidence" value="ECO:0007669"/>
    <property type="project" value="UniProtKB-EC"/>
</dbReference>
<dbReference type="RefSeq" id="WP_140459073.1">
    <property type="nucleotide sequence ID" value="NZ_BAABFI010000004.1"/>
</dbReference>
<dbReference type="InterPro" id="IPR006367">
    <property type="entry name" value="Sirohaem_synthase_N"/>
</dbReference>
<dbReference type="EMBL" id="JACCBK010000001">
    <property type="protein sequence ID" value="NYD84593.1"/>
    <property type="molecule type" value="Genomic_DNA"/>
</dbReference>
<dbReference type="Gene3D" id="3.40.1010.10">
    <property type="entry name" value="Cobalt-precorrin-4 Transmethylase, Domain 1"/>
    <property type="match status" value="1"/>
</dbReference>
<dbReference type="Pfam" id="PF13241">
    <property type="entry name" value="NAD_binding_7"/>
    <property type="match status" value="1"/>
</dbReference>